<evidence type="ECO:0000256" key="4">
    <source>
        <dbReference type="SAM" id="MobiDB-lite"/>
    </source>
</evidence>
<keyword evidence="3" id="KW-0131">Cell cycle</keyword>
<dbReference type="PANTHER" id="PTHR15615:SF121">
    <property type="entry name" value="CYCLIN-U1-1"/>
    <property type="match status" value="1"/>
</dbReference>
<keyword evidence="2" id="KW-0132">Cell division</keyword>
<evidence type="ECO:0000313" key="6">
    <source>
        <dbReference type="Proteomes" id="UP001567538"/>
    </source>
</evidence>
<reference evidence="5 6" key="1">
    <citation type="submission" date="2024-06" db="EMBL/GenBank/DDBJ databases">
        <title>A chromosome level genome sequence of Diviner's sage (Salvia divinorum).</title>
        <authorList>
            <person name="Ford S.A."/>
            <person name="Ro D.-K."/>
            <person name="Ness R.W."/>
            <person name="Phillips M.A."/>
        </authorList>
    </citation>
    <scope>NUCLEOTIDE SEQUENCE [LARGE SCALE GENOMIC DNA]</scope>
    <source>
        <strain evidence="5">SAF-2024a</strain>
        <tissue evidence="5">Leaf</tissue>
    </source>
</reference>
<dbReference type="PANTHER" id="PTHR15615">
    <property type="match status" value="1"/>
</dbReference>
<evidence type="ECO:0000256" key="2">
    <source>
        <dbReference type="ARBA" id="ARBA00022618"/>
    </source>
</evidence>
<proteinExistence type="inferred from homology"/>
<dbReference type="AlphaFoldDB" id="A0ABD1I504"/>
<evidence type="ECO:0000313" key="5">
    <source>
        <dbReference type="EMBL" id="KAL1562391.1"/>
    </source>
</evidence>
<dbReference type="GO" id="GO:0051301">
    <property type="term" value="P:cell division"/>
    <property type="evidence" value="ECO:0007669"/>
    <property type="project" value="UniProtKB-KW"/>
</dbReference>
<keyword evidence="6" id="KW-1185">Reference proteome</keyword>
<dbReference type="Gene3D" id="1.10.472.10">
    <property type="entry name" value="Cyclin-like"/>
    <property type="match status" value="1"/>
</dbReference>
<name>A0ABD1I504_SALDI</name>
<dbReference type="InterPro" id="IPR036915">
    <property type="entry name" value="Cyclin-like_sf"/>
</dbReference>
<sequence length="221" mass="24401">MLSGASGGDRQHHQLRLTEPSSYDSSTTPRVLTVLSCVLEKLVARNDQLSGGSGGKSLSAFHGVRSPAIGLDKYVERIYKYTSCSPSCFVVAFVYIDRLLHRYPDSLVVSLNVHRLLVTSVMIASKILDDEHYNNAFYARVGGVSNPELNKLELELLFLLDFNVTVSSRVFESYCQHLEKEMLCNGISERLPAPGITISVDDVTEIPVEDPQTPPSILVDL</sequence>
<dbReference type="InterPro" id="IPR013922">
    <property type="entry name" value="Cyclin_PHO80-like"/>
</dbReference>
<protein>
    <submittedName>
        <fullName evidence="5">Cyclin-U1-1</fullName>
    </submittedName>
</protein>
<accession>A0ABD1I504</accession>
<dbReference type="Pfam" id="PF08613">
    <property type="entry name" value="Cyclin"/>
    <property type="match status" value="1"/>
</dbReference>
<feature type="region of interest" description="Disordered" evidence="4">
    <location>
        <begin position="1"/>
        <end position="27"/>
    </location>
</feature>
<organism evidence="5 6">
    <name type="scientific">Salvia divinorum</name>
    <name type="common">Maria pastora</name>
    <name type="synonym">Diviner's sage</name>
    <dbReference type="NCBI Taxonomy" id="28513"/>
    <lineage>
        <taxon>Eukaryota</taxon>
        <taxon>Viridiplantae</taxon>
        <taxon>Streptophyta</taxon>
        <taxon>Embryophyta</taxon>
        <taxon>Tracheophyta</taxon>
        <taxon>Spermatophyta</taxon>
        <taxon>Magnoliopsida</taxon>
        <taxon>eudicotyledons</taxon>
        <taxon>Gunneridae</taxon>
        <taxon>Pentapetalae</taxon>
        <taxon>asterids</taxon>
        <taxon>lamiids</taxon>
        <taxon>Lamiales</taxon>
        <taxon>Lamiaceae</taxon>
        <taxon>Nepetoideae</taxon>
        <taxon>Mentheae</taxon>
        <taxon>Salviinae</taxon>
        <taxon>Salvia</taxon>
        <taxon>Salvia subgen. Calosphace</taxon>
    </lineage>
</organism>
<comment type="similarity">
    <text evidence="1">Belongs to the cyclin family. Cyclin U/P subfamily.</text>
</comment>
<dbReference type="Proteomes" id="UP001567538">
    <property type="component" value="Unassembled WGS sequence"/>
</dbReference>
<gene>
    <name evidence="5" type="primary">CYCU11</name>
    <name evidence="5" type="ORF">AAHA92_04975</name>
</gene>
<evidence type="ECO:0000256" key="3">
    <source>
        <dbReference type="ARBA" id="ARBA00023306"/>
    </source>
</evidence>
<evidence type="ECO:0000256" key="1">
    <source>
        <dbReference type="ARBA" id="ARBA00007215"/>
    </source>
</evidence>
<dbReference type="SUPFAM" id="SSF47954">
    <property type="entry name" value="Cyclin-like"/>
    <property type="match status" value="1"/>
</dbReference>
<dbReference type="EMBL" id="JBEAFC010000003">
    <property type="protein sequence ID" value="KAL1562391.1"/>
    <property type="molecule type" value="Genomic_DNA"/>
</dbReference>
<comment type="caution">
    <text evidence="5">The sequence shown here is derived from an EMBL/GenBank/DDBJ whole genome shotgun (WGS) entry which is preliminary data.</text>
</comment>